<dbReference type="PANTHER" id="PTHR11811">
    <property type="entry name" value="6-PHOSPHOGLUCONATE DEHYDROGENASE"/>
    <property type="match status" value="1"/>
</dbReference>
<comment type="pathway">
    <text evidence="1">Carbohydrate degradation; pentose phosphate pathway.</text>
</comment>
<dbReference type="SUPFAM" id="SSF51735">
    <property type="entry name" value="NAD(P)-binding Rossmann-fold domains"/>
    <property type="match status" value="1"/>
</dbReference>
<dbReference type="GO" id="GO:0004616">
    <property type="term" value="F:phosphogluconate dehydrogenase (decarboxylating) activity"/>
    <property type="evidence" value="ECO:0007669"/>
    <property type="project" value="UniProtKB-EC"/>
</dbReference>
<dbReference type="STRING" id="1266370.NITGR_20003"/>
<reference evidence="6 7" key="1">
    <citation type="journal article" date="2013" name="Front. Microbiol.">
        <title>The genome of Nitrospina gracilis illuminates the metabolism and evolution of the major marine nitrite oxidizer.</title>
        <authorList>
            <person name="Luecker S."/>
            <person name="Nowka B."/>
            <person name="Rattei T."/>
            <person name="Spieck E."/>
            <person name="and Daims H."/>
        </authorList>
    </citation>
    <scope>NUCLEOTIDE SEQUENCE [LARGE SCALE GENOMIC DNA]</scope>
    <source>
        <strain evidence="6 7">3/211</strain>
    </source>
</reference>
<dbReference type="InterPro" id="IPR006114">
    <property type="entry name" value="6PGDH_C"/>
</dbReference>
<dbReference type="HOGENOM" id="CLU_024540_0_0_0"/>
<evidence type="ECO:0000256" key="4">
    <source>
        <dbReference type="ARBA" id="ARBA00023064"/>
    </source>
</evidence>
<evidence type="ECO:0000259" key="5">
    <source>
        <dbReference type="SMART" id="SM01350"/>
    </source>
</evidence>
<dbReference type="EMBL" id="CAQJ01000022">
    <property type="protein sequence ID" value="CCQ89968.1"/>
    <property type="molecule type" value="Genomic_DNA"/>
</dbReference>
<keyword evidence="3 6" id="KW-0560">Oxidoreductase</keyword>
<evidence type="ECO:0000256" key="3">
    <source>
        <dbReference type="ARBA" id="ARBA00023002"/>
    </source>
</evidence>
<dbReference type="InterPro" id="IPR013328">
    <property type="entry name" value="6PGD_dom2"/>
</dbReference>
<protein>
    <submittedName>
        <fullName evidence="6">6-phosphogluconate dehydrogenase (Decarboxylating)</fullName>
        <ecNumber evidence="6">1.1.1.44</ecNumber>
    </submittedName>
</protein>
<dbReference type="SMR" id="M1YXE1"/>
<dbReference type="RefSeq" id="WP_005006943.1">
    <property type="nucleotide sequence ID" value="NZ_HG422173.1"/>
</dbReference>
<dbReference type="SMART" id="SM01350">
    <property type="entry name" value="6PGD"/>
    <property type="match status" value="1"/>
</dbReference>
<name>M1YXE1_NITG3</name>
<dbReference type="InterPro" id="IPR002204">
    <property type="entry name" value="3-OH-isobutyrate_DH-rel_CS"/>
</dbReference>
<dbReference type="Pfam" id="PF00393">
    <property type="entry name" value="6PGD"/>
    <property type="match status" value="1"/>
</dbReference>
<evidence type="ECO:0000313" key="6">
    <source>
        <dbReference type="EMBL" id="CCQ89968.1"/>
    </source>
</evidence>
<keyword evidence="4" id="KW-0311">Gluconate utilization</keyword>
<dbReference type="AlphaFoldDB" id="M1YXE1"/>
<comment type="similarity">
    <text evidence="2">Belongs to the 6-phosphogluconate dehydrogenase family.</text>
</comment>
<dbReference type="PROSITE" id="PS00895">
    <property type="entry name" value="3_HYDROXYISOBUT_DH"/>
    <property type="match status" value="1"/>
</dbReference>
<dbReference type="FunCoup" id="M1YXE1">
    <property type="interactions" value="404"/>
</dbReference>
<dbReference type="Gene3D" id="3.40.50.720">
    <property type="entry name" value="NAD(P)-binding Rossmann-like Domain"/>
    <property type="match status" value="1"/>
</dbReference>
<gene>
    <name evidence="6" type="primary">gnd</name>
    <name evidence="6" type="ORF">NITGR_20003</name>
</gene>
<dbReference type="Pfam" id="PF03446">
    <property type="entry name" value="NAD_binding_2"/>
    <property type="match status" value="1"/>
</dbReference>
<keyword evidence="7" id="KW-1185">Reference proteome</keyword>
<dbReference type="InterPro" id="IPR006183">
    <property type="entry name" value="Pgluconate_DH"/>
</dbReference>
<dbReference type="NCBIfam" id="TIGR00872">
    <property type="entry name" value="gnd_rel"/>
    <property type="match status" value="1"/>
</dbReference>
<accession>M1YXE1</accession>
<dbReference type="InParanoid" id="M1YXE1"/>
<sequence>MKIGFVGLGKMGANMVQRLISEGLEVVVHDRSEEKMAFAVRQGAQAADSLNTLVQRLPERKVVWIMVPAGTPVWETVDVLLELLNPNDIIIDGGNSNWRETGKVAEKVHDRGLHYIDCGTSGGVWGLKEGYCLMYGGHDEPCRYMEPVFEALAPENGHLHVGASGSGHFVKMVHNGIEYGMMQAYAEGFEIMNNSPFDIDLHAVSEVWQKGSVVRSWLLDLAARALKDDPNLSNLEPYVEDSGEGRWAVQAAIDFDTPAPVITQSLFARFQSRQQNSFAMKLLAALRNQFGGHAVKSK</sequence>
<evidence type="ECO:0000256" key="2">
    <source>
        <dbReference type="ARBA" id="ARBA00008419"/>
    </source>
</evidence>
<dbReference type="OrthoDB" id="9804542at2"/>
<comment type="caution">
    <text evidence="6">The sequence shown here is derived from an EMBL/GenBank/DDBJ whole genome shotgun (WGS) entry which is preliminary data.</text>
</comment>
<dbReference type="Proteomes" id="UP000011704">
    <property type="component" value="Unassembled WGS sequence"/>
</dbReference>
<evidence type="ECO:0000256" key="1">
    <source>
        <dbReference type="ARBA" id="ARBA00004959"/>
    </source>
</evidence>
<dbReference type="NCBIfam" id="NF007161">
    <property type="entry name" value="PRK09599.1"/>
    <property type="match status" value="1"/>
</dbReference>
<dbReference type="InterPro" id="IPR006115">
    <property type="entry name" value="6PGDH_NADP-bd"/>
</dbReference>
<dbReference type="GO" id="GO:0016054">
    <property type="term" value="P:organic acid catabolic process"/>
    <property type="evidence" value="ECO:0007669"/>
    <property type="project" value="UniProtKB-ARBA"/>
</dbReference>
<dbReference type="InterPro" id="IPR008927">
    <property type="entry name" value="6-PGluconate_DH-like_C_sf"/>
</dbReference>
<dbReference type="Gene3D" id="1.10.1040.10">
    <property type="entry name" value="N-(1-d-carboxylethyl)-l-norvaline Dehydrogenase, domain 2"/>
    <property type="match status" value="1"/>
</dbReference>
<dbReference type="GO" id="GO:0006098">
    <property type="term" value="P:pentose-phosphate shunt"/>
    <property type="evidence" value="ECO:0007669"/>
    <property type="project" value="InterPro"/>
</dbReference>
<dbReference type="EC" id="1.1.1.44" evidence="6"/>
<dbReference type="InterPro" id="IPR036291">
    <property type="entry name" value="NAD(P)-bd_dom_sf"/>
</dbReference>
<dbReference type="InterPro" id="IPR004849">
    <property type="entry name" value="6DGDH_YqeC"/>
</dbReference>
<proteinExistence type="inferred from homology"/>
<dbReference type="GO" id="GO:0019521">
    <property type="term" value="P:D-gluconate metabolic process"/>
    <property type="evidence" value="ECO:0007669"/>
    <property type="project" value="UniProtKB-KW"/>
</dbReference>
<evidence type="ECO:0000313" key="7">
    <source>
        <dbReference type="Proteomes" id="UP000011704"/>
    </source>
</evidence>
<dbReference type="PRINTS" id="PR00076">
    <property type="entry name" value="6PGDHDRGNASE"/>
</dbReference>
<dbReference type="SUPFAM" id="SSF48179">
    <property type="entry name" value="6-phosphogluconate dehydrogenase C-terminal domain-like"/>
    <property type="match status" value="1"/>
</dbReference>
<organism evidence="6 7">
    <name type="scientific">Nitrospina gracilis (strain 3/211)</name>
    <dbReference type="NCBI Taxonomy" id="1266370"/>
    <lineage>
        <taxon>Bacteria</taxon>
        <taxon>Pseudomonadati</taxon>
        <taxon>Nitrospinota/Tectimicrobiota group</taxon>
        <taxon>Nitrospinota</taxon>
        <taxon>Nitrospinia</taxon>
        <taxon>Nitrospinales</taxon>
        <taxon>Nitrospinaceae</taxon>
        <taxon>Nitrospina</taxon>
    </lineage>
</organism>
<dbReference type="GO" id="GO:0050661">
    <property type="term" value="F:NADP binding"/>
    <property type="evidence" value="ECO:0007669"/>
    <property type="project" value="InterPro"/>
</dbReference>
<feature type="domain" description="6-phosphogluconate dehydrogenase C-terminal" evidence="5">
    <location>
        <begin position="167"/>
        <end position="298"/>
    </location>
</feature>